<dbReference type="AlphaFoldDB" id="A0A7X3MVN6"/>
<organism evidence="2 3">
    <name type="scientific">Microvirga makkahensis</name>
    <dbReference type="NCBI Taxonomy" id="1128670"/>
    <lineage>
        <taxon>Bacteria</taxon>
        <taxon>Pseudomonadati</taxon>
        <taxon>Pseudomonadota</taxon>
        <taxon>Alphaproteobacteria</taxon>
        <taxon>Hyphomicrobiales</taxon>
        <taxon>Methylobacteriaceae</taxon>
        <taxon>Microvirga</taxon>
    </lineage>
</organism>
<keyword evidence="3" id="KW-1185">Reference proteome</keyword>
<dbReference type="Proteomes" id="UP000436483">
    <property type="component" value="Unassembled WGS sequence"/>
</dbReference>
<dbReference type="Pfam" id="PF05114">
    <property type="entry name" value="MbnB_TglH_ChrH"/>
    <property type="match status" value="1"/>
</dbReference>
<dbReference type="OrthoDB" id="9763101at2"/>
<feature type="compositionally biased region" description="Basic and acidic residues" evidence="1">
    <location>
        <begin position="21"/>
        <end position="31"/>
    </location>
</feature>
<evidence type="ECO:0000256" key="1">
    <source>
        <dbReference type="SAM" id="MobiDB-lite"/>
    </source>
</evidence>
<name>A0A7X3MVN6_9HYPH</name>
<protein>
    <submittedName>
        <fullName evidence="2">DUF692 family protein</fullName>
    </submittedName>
</protein>
<dbReference type="Gene3D" id="3.20.20.150">
    <property type="entry name" value="Divalent-metal-dependent TIM barrel enzymes"/>
    <property type="match status" value="1"/>
</dbReference>
<proteinExistence type="predicted"/>
<dbReference type="EMBL" id="WURB01000026">
    <property type="protein sequence ID" value="MXQ14096.1"/>
    <property type="molecule type" value="Genomic_DNA"/>
</dbReference>
<comment type="caution">
    <text evidence="2">The sequence shown here is derived from an EMBL/GenBank/DDBJ whole genome shotgun (WGS) entry which is preliminary data.</text>
</comment>
<feature type="region of interest" description="Disordered" evidence="1">
    <location>
        <begin position="1"/>
        <end position="75"/>
    </location>
</feature>
<evidence type="ECO:0000313" key="2">
    <source>
        <dbReference type="EMBL" id="MXQ14096.1"/>
    </source>
</evidence>
<feature type="compositionally biased region" description="Low complexity" evidence="1">
    <location>
        <begin position="1"/>
        <end position="19"/>
    </location>
</feature>
<sequence>MPRSWPRPRQASRPPQSASDRTSDRDRKPLPDLDPYGRGIHRQRQRDRSSPSSTDARSLRLHRSDPRLRPYLIGNPSSYVGFRTSTMTEIEFLSELVRRTGRRLLCDVSNVYLSAQWATAPTPITTACPPLPRTSSAGSRLRLLASPNTARVSQSSFLARRPGAERVPTSGGLPASDASWTSGIAPRRASTARGKARRFRVVRSSRTRSLPIVTEASVAARP</sequence>
<dbReference type="InterPro" id="IPR007801">
    <property type="entry name" value="MbnB/TglH/ChrH"/>
</dbReference>
<evidence type="ECO:0000313" key="3">
    <source>
        <dbReference type="Proteomes" id="UP000436483"/>
    </source>
</evidence>
<feature type="region of interest" description="Disordered" evidence="1">
    <location>
        <begin position="162"/>
        <end position="200"/>
    </location>
</feature>
<reference evidence="2 3" key="2">
    <citation type="submission" date="2020-01" db="EMBL/GenBank/DDBJ databases">
        <title>Microvirga sp. nov., an arsenate reduction bacterium isolated from Tibet hotspring sediments.</title>
        <authorList>
            <person name="Xian W.-D."/>
            <person name="Li W.-J."/>
        </authorList>
    </citation>
    <scope>NUCLEOTIDE SEQUENCE [LARGE SCALE GENOMIC DNA]</scope>
    <source>
        <strain evidence="2 3">KCTC 23863</strain>
    </source>
</reference>
<gene>
    <name evidence="2" type="ORF">GR328_22085</name>
</gene>
<accession>A0A7X3MVN6</accession>
<reference evidence="2 3" key="1">
    <citation type="submission" date="2019-12" db="EMBL/GenBank/DDBJ databases">
        <authorList>
            <person name="Yuan C.-G."/>
        </authorList>
    </citation>
    <scope>NUCLEOTIDE SEQUENCE [LARGE SCALE GENOMIC DNA]</scope>
    <source>
        <strain evidence="2 3">KCTC 23863</strain>
    </source>
</reference>